<dbReference type="InterPro" id="IPR001190">
    <property type="entry name" value="SRCR"/>
</dbReference>
<evidence type="ECO:0000256" key="8">
    <source>
        <dbReference type="PROSITE-ProRule" id="PRU00196"/>
    </source>
</evidence>
<reference evidence="11" key="1">
    <citation type="journal article" date="2023" name="Front. Mar. Sci.">
        <title>A new Merluccius polli reference genome to investigate the effects of global change in West African waters.</title>
        <authorList>
            <person name="Mateo J.L."/>
            <person name="Blanco-Fernandez C."/>
            <person name="Garcia-Vazquez E."/>
            <person name="Machado-Schiaffino G."/>
        </authorList>
    </citation>
    <scope>NUCLEOTIDE SEQUENCE</scope>
    <source>
        <strain evidence="11">C29</strain>
        <tissue evidence="11">Fin</tissue>
    </source>
</reference>
<dbReference type="InterPro" id="IPR011333">
    <property type="entry name" value="SKP1/BTB/POZ_sf"/>
</dbReference>
<evidence type="ECO:0000256" key="9">
    <source>
        <dbReference type="SAM" id="SignalP"/>
    </source>
</evidence>
<dbReference type="SUPFAM" id="SSF54695">
    <property type="entry name" value="POZ domain"/>
    <property type="match status" value="3"/>
</dbReference>
<evidence type="ECO:0000313" key="11">
    <source>
        <dbReference type="EMBL" id="KAK0137725.1"/>
    </source>
</evidence>
<evidence type="ECO:0000256" key="2">
    <source>
        <dbReference type="ARBA" id="ARBA00022525"/>
    </source>
</evidence>
<feature type="chain" id="PRO_5041341964" evidence="9">
    <location>
        <begin position="24"/>
        <end position="1865"/>
    </location>
</feature>
<evidence type="ECO:0000256" key="6">
    <source>
        <dbReference type="ARBA" id="ARBA00023157"/>
    </source>
</evidence>
<feature type="disulfide bond" evidence="8">
    <location>
        <begin position="710"/>
        <end position="771"/>
    </location>
</feature>
<keyword evidence="2" id="KW-0964">Secreted</keyword>
<dbReference type="SMART" id="SM00875">
    <property type="entry name" value="BACK"/>
    <property type="match status" value="3"/>
</dbReference>
<dbReference type="FunFam" id="3.10.250.10:FF:000001">
    <property type="entry name" value="Lysyl oxidase 4 isoform X1"/>
    <property type="match status" value="3"/>
</dbReference>
<dbReference type="PANTHER" id="PTHR24410">
    <property type="entry name" value="HL07962P-RELATED"/>
    <property type="match status" value="1"/>
</dbReference>
<dbReference type="GO" id="GO:0016020">
    <property type="term" value="C:membrane"/>
    <property type="evidence" value="ECO:0007669"/>
    <property type="project" value="InterPro"/>
</dbReference>
<dbReference type="InterPro" id="IPR036772">
    <property type="entry name" value="SRCR-like_dom_sf"/>
</dbReference>
<feature type="disulfide bond" evidence="8">
    <location>
        <begin position="741"/>
        <end position="751"/>
    </location>
</feature>
<dbReference type="Gene3D" id="1.25.40.420">
    <property type="match status" value="3"/>
</dbReference>
<gene>
    <name evidence="11" type="primary">lgals3bpa</name>
    <name evidence="11" type="ORF">N1851_026057</name>
</gene>
<evidence type="ECO:0000259" key="10">
    <source>
        <dbReference type="PROSITE" id="PS50287"/>
    </source>
</evidence>
<accession>A0AA47MCP6</accession>
<evidence type="ECO:0000256" key="4">
    <source>
        <dbReference type="ARBA" id="ARBA00022729"/>
    </source>
</evidence>
<sequence length="1865" mass="209877">MQIHGTMLSALWLLLLHVSPLGSVKFNLFNRKFAPPPPQEGAVRLAGSQTQSEGRVELYHNGEWGTVCDDGWDLADAQVVCRQLHFQGAVSSAAGGTFGQGSGNIWLDDTKCTGTESSLSSCSFKGWGITDCSHKEDAGVICVAHPNMTIYDANYSLDHSLELSEELGQLFDSQEGCDFLIHAHTYTGNRQNNGLLEMVNTTVCSHRMILRQFPGFKASTEVQEMSINLTQLHCQPHFTSFIRYVYTRKLDVTKNNAECFHQMASHFGAKKLMEETGRLFTRLLPVDATFYTQVSFYEYSVETGDRVLQENCLQYMAWNYQNLSTSPTWSSVSVKLLEELLSRSDLVVPGETFVLQSLENWISQMSHLSNQSTSKECQASLLGRIRFPMIPAVELFELQSTSALYTAHRDLFRDKMLKGFQANVLPFGILKNSSTFQEDDQDYQPRIYTGQPWSLALNSSEVGETVQPSPIPSRLNQYQRRHQYGYMYYVTAKPYTQFISKLFSTPVHNSAAFTDKKVQWEVNVFNNESECSSGGVRCDSLPATRMQGTPSQSQSSVRFSNQLLLSCQGRFICHIIDFKDDFAYVPVGDSKSLTYPCPDDNYIYHFVIHGTMLSALWLLLLHVSPLGSVKFNLFTVSQAGRCGLSADSAVTNSLPVYAPDRKFAPPPQEGAVRLAGSQTQSEGRVELYHNGEWGTVCDDGWDLADAQVVCRQLHFQGAVSSAAGGTFGEGSGNIWLDDTKCTGTESSLSSCSFKGWGITDCSHKEDAGVICVARYAVHFEYCKCNPISPPSLDPNMTIYDANYSLDHSLELSEELGQLFDSQEGCDFLIHAHTGNRQNNGLLEMVSTTVCSHRMILRQFPGFKASTEVQEISINLTQLHCQPHFTSFIRYVYTRKLDVTKNNAECFHQMASHFGAKKLMEETGRLFTRLLPVDATFNTQVSFYEYSVKTGDRVLQENCLQYMAWNYQNLSTSPTWSSVSVKLLEELLSRSDLVVPGETFVLHSLENWISQMSHLSNQSTSKECQASLLGRIRFPMIPAVELFELQSTSALYTAHRDLFRDKMLKGFQANVLPFGTLKNSSTFQEDDHDYQPRIYTGQPWSLALNSSEVKDKSSPIPVRSDGYMRRNRYGYMEYVTAKPYAEKCISKLFSTPVHNSAAFTDKKVKWEVNVFNKESECSSGGVRCDSLPATRMQGTPSQSQSSVRFSNQLLLSCQGRFICHIIDFKDDFAYVPVGDSKNLTYPCPDDNYIYHFVIHGTMLSALWLLLLHVSPLGSVKFNLFNRKFAPPPQEGAVRLAGSQTQSEGRVELYHNGEWGTVCDDGWDLADAQVVCRQLHFQGAVSSAAGGTFGQGSGNIWLDDTKCTGTESSLSSCSFKGWGITDCSHKEDAGVICVAHPNMTIYDANYSLDHSLELSEELGQLFDSQEGCDFLIHAHTYTGNRQNNGLLEMVNTTVCSHRMILRQFPGFKASTEVQEISINLTQLHCQPHFTSFIRYVYTRKLDVTKNNAECFHQMASHFGAKKLMEETGRLFTRLLPVDATFYTQVSFYEYSVETGDRVLQENCLQYMAWNYQNLSTSPTWSSVSVKLLEELLSRSDLVVPGETFVLQSLENWISQMSHLSNQSTSKECQASLLGRIRFPMIPALELFELQSTSALYTAHRDLFRDKMLKGFQANVLPFGTLKNSLTFQEDDQDYQPRIYTGQPWSLALNSSEVGETVQPSPIPIRLNQYQNPWGHHQYDFTNYVTVKPYTKCISKLFSTPVHNSAAFTDKKVQWEVNVFNKVSECSNRGVRCDSLPATRMQGTPSQSQSSVRFSNQLLLSCQGRFICHIIDFKDDFAYVPVGDSKSLTYPCPDDNYIYHFVVRPEYI</sequence>
<feature type="disulfide bond" evidence="8">
    <location>
        <begin position="1361"/>
        <end position="1371"/>
    </location>
</feature>
<keyword evidence="12" id="KW-1185">Reference proteome</keyword>
<dbReference type="SUPFAM" id="SSF56487">
    <property type="entry name" value="SRCR-like"/>
    <property type="match status" value="3"/>
</dbReference>
<dbReference type="Proteomes" id="UP001174136">
    <property type="component" value="Unassembled WGS sequence"/>
</dbReference>
<comment type="subcellular location">
    <subcellularLocation>
        <location evidence="1">Secreted</location>
        <location evidence="1">Extracellular space</location>
        <location evidence="1">Extracellular matrix</location>
    </subcellularLocation>
</comment>
<dbReference type="Pfam" id="PF00530">
    <property type="entry name" value="SRCR"/>
    <property type="match status" value="3"/>
</dbReference>
<feature type="disulfide bond" evidence="8">
    <location>
        <begin position="68"/>
        <end position="132"/>
    </location>
</feature>
<keyword evidence="4 9" id="KW-0732">Signal</keyword>
<evidence type="ECO:0000256" key="7">
    <source>
        <dbReference type="ARBA" id="ARBA00023180"/>
    </source>
</evidence>
<comment type="caution">
    <text evidence="11">The sequence shown here is derived from an EMBL/GenBank/DDBJ whole genome shotgun (WGS) entry which is preliminary data.</text>
</comment>
<feature type="disulfide bond" evidence="8">
    <location>
        <begin position="697"/>
        <end position="761"/>
    </location>
</feature>
<evidence type="ECO:0000256" key="1">
    <source>
        <dbReference type="ARBA" id="ARBA00004498"/>
    </source>
</evidence>
<dbReference type="PANTHER" id="PTHR24410:SF16">
    <property type="entry name" value="GALECTIN-3-BINDING PROTEIN"/>
    <property type="match status" value="1"/>
</dbReference>
<feature type="domain" description="SRCR" evidence="10">
    <location>
        <begin position="43"/>
        <end position="143"/>
    </location>
</feature>
<dbReference type="InterPro" id="IPR051481">
    <property type="entry name" value="BTB-POZ/Galectin-3-binding"/>
</dbReference>
<feature type="signal peptide" evidence="9">
    <location>
        <begin position="1"/>
        <end position="23"/>
    </location>
</feature>
<protein>
    <submittedName>
        <fullName evidence="11">Galectin-3-binding protein A</fullName>
    </submittedName>
</protein>
<evidence type="ECO:0000256" key="5">
    <source>
        <dbReference type="ARBA" id="ARBA00022889"/>
    </source>
</evidence>
<feature type="disulfide bond" evidence="8">
    <location>
        <begin position="81"/>
        <end position="142"/>
    </location>
</feature>
<dbReference type="EMBL" id="JAOPHQ010004853">
    <property type="protein sequence ID" value="KAK0137725.1"/>
    <property type="molecule type" value="Genomic_DNA"/>
</dbReference>
<dbReference type="PRINTS" id="PR00258">
    <property type="entry name" value="SPERACTRCPTR"/>
</dbReference>
<dbReference type="InterPro" id="IPR000210">
    <property type="entry name" value="BTB/POZ_dom"/>
</dbReference>
<feature type="domain" description="SRCR" evidence="10">
    <location>
        <begin position="672"/>
        <end position="772"/>
    </location>
</feature>
<feature type="disulfide bond" evidence="8">
    <location>
        <begin position="112"/>
        <end position="122"/>
    </location>
</feature>
<proteinExistence type="predicted"/>
<keyword evidence="3" id="KW-0272">Extracellular matrix</keyword>
<feature type="disulfide bond" evidence="8">
    <location>
        <begin position="1317"/>
        <end position="1381"/>
    </location>
</feature>
<feature type="domain" description="SRCR" evidence="10">
    <location>
        <begin position="1292"/>
        <end position="1392"/>
    </location>
</feature>
<name>A0AA47MCP6_MERPO</name>
<dbReference type="PROSITE" id="PS50287">
    <property type="entry name" value="SRCR_2"/>
    <property type="match status" value="3"/>
</dbReference>
<keyword evidence="6 8" id="KW-1015">Disulfide bond</keyword>
<dbReference type="Gene3D" id="3.10.250.10">
    <property type="entry name" value="SRCR-like domain"/>
    <property type="match status" value="3"/>
</dbReference>
<dbReference type="InterPro" id="IPR011705">
    <property type="entry name" value="BACK"/>
</dbReference>
<dbReference type="SMART" id="SM00202">
    <property type="entry name" value="SR"/>
    <property type="match status" value="3"/>
</dbReference>
<keyword evidence="5" id="KW-0130">Cell adhesion</keyword>
<organism evidence="11 12">
    <name type="scientific">Merluccius polli</name>
    <name type="common">Benguela hake</name>
    <name type="synonym">Merluccius cadenati</name>
    <dbReference type="NCBI Taxonomy" id="89951"/>
    <lineage>
        <taxon>Eukaryota</taxon>
        <taxon>Metazoa</taxon>
        <taxon>Chordata</taxon>
        <taxon>Craniata</taxon>
        <taxon>Vertebrata</taxon>
        <taxon>Euteleostomi</taxon>
        <taxon>Actinopterygii</taxon>
        <taxon>Neopterygii</taxon>
        <taxon>Teleostei</taxon>
        <taxon>Neoteleostei</taxon>
        <taxon>Acanthomorphata</taxon>
        <taxon>Zeiogadaria</taxon>
        <taxon>Gadariae</taxon>
        <taxon>Gadiformes</taxon>
        <taxon>Gadoidei</taxon>
        <taxon>Merlucciidae</taxon>
        <taxon>Merluccius</taxon>
    </lineage>
</organism>
<dbReference type="Pfam" id="PF07707">
    <property type="entry name" value="BACK"/>
    <property type="match status" value="3"/>
</dbReference>
<feature type="disulfide bond" evidence="8">
    <location>
        <begin position="1330"/>
        <end position="1391"/>
    </location>
</feature>
<keyword evidence="7" id="KW-0325">Glycoprotein</keyword>
<evidence type="ECO:0000256" key="3">
    <source>
        <dbReference type="ARBA" id="ARBA00022530"/>
    </source>
</evidence>
<dbReference type="SMART" id="SM00225">
    <property type="entry name" value="BTB"/>
    <property type="match status" value="3"/>
</dbReference>
<dbReference type="GO" id="GO:0007155">
    <property type="term" value="P:cell adhesion"/>
    <property type="evidence" value="ECO:0007669"/>
    <property type="project" value="UniProtKB-KW"/>
</dbReference>
<dbReference type="Gene3D" id="3.30.710.10">
    <property type="entry name" value="Potassium Channel Kv1.1, Chain A"/>
    <property type="match status" value="3"/>
</dbReference>
<evidence type="ECO:0000313" key="12">
    <source>
        <dbReference type="Proteomes" id="UP001174136"/>
    </source>
</evidence>